<evidence type="ECO:0000313" key="3">
    <source>
        <dbReference type="EMBL" id="WXG69595.1"/>
    </source>
</evidence>
<name>A0ABZ2PKE9_9NOCA</name>
<dbReference type="Proteomes" id="UP001432000">
    <property type="component" value="Chromosome"/>
</dbReference>
<evidence type="ECO:0008006" key="5">
    <source>
        <dbReference type="Google" id="ProtNLM"/>
    </source>
</evidence>
<feature type="signal peptide" evidence="2">
    <location>
        <begin position="1"/>
        <end position="33"/>
    </location>
</feature>
<feature type="compositionally biased region" description="Low complexity" evidence="1">
    <location>
        <begin position="105"/>
        <end position="114"/>
    </location>
</feature>
<reference evidence="3 4" key="1">
    <citation type="submission" date="2024-03" db="EMBL/GenBank/DDBJ databases">
        <title>Natural products discovery in diverse microorganisms through a two-stage MS feature dereplication strategy.</title>
        <authorList>
            <person name="Zhang R."/>
        </authorList>
    </citation>
    <scope>NUCLEOTIDE SEQUENCE [LARGE SCALE GENOMIC DNA]</scope>
    <source>
        <strain evidence="3 4">18930</strain>
    </source>
</reference>
<keyword evidence="2" id="KW-0732">Signal</keyword>
<gene>
    <name evidence="3" type="ORF">WDS16_03290</name>
</gene>
<accession>A0ABZ2PKE9</accession>
<organism evidence="3 4">
    <name type="scientific">Rhodococcus sovatensis</name>
    <dbReference type="NCBI Taxonomy" id="1805840"/>
    <lineage>
        <taxon>Bacteria</taxon>
        <taxon>Bacillati</taxon>
        <taxon>Actinomycetota</taxon>
        <taxon>Actinomycetes</taxon>
        <taxon>Mycobacteriales</taxon>
        <taxon>Nocardiaceae</taxon>
        <taxon>Rhodococcus</taxon>
    </lineage>
</organism>
<sequence length="114" mass="12945">MSSITVRQLVARLLVAGSLAVLPVGLVTVPAAADPITPAAQRGHHDCDRSGPWQWQQNRGQWQWGNCDTRSGHWVWVWDDHRHHGDWQWYHHWSRSAPPPPPRTPFGVPFFGSS</sequence>
<keyword evidence="4" id="KW-1185">Reference proteome</keyword>
<feature type="chain" id="PRO_5046489028" description="Secreted protein" evidence="2">
    <location>
        <begin position="34"/>
        <end position="114"/>
    </location>
</feature>
<feature type="region of interest" description="Disordered" evidence="1">
    <location>
        <begin position="94"/>
        <end position="114"/>
    </location>
</feature>
<evidence type="ECO:0000256" key="2">
    <source>
        <dbReference type="SAM" id="SignalP"/>
    </source>
</evidence>
<evidence type="ECO:0000256" key="1">
    <source>
        <dbReference type="SAM" id="MobiDB-lite"/>
    </source>
</evidence>
<dbReference type="RefSeq" id="WP_338890468.1">
    <property type="nucleotide sequence ID" value="NZ_CP147846.1"/>
</dbReference>
<evidence type="ECO:0000313" key="4">
    <source>
        <dbReference type="Proteomes" id="UP001432000"/>
    </source>
</evidence>
<proteinExistence type="predicted"/>
<protein>
    <recommendedName>
        <fullName evidence="5">Secreted protein</fullName>
    </recommendedName>
</protein>
<dbReference type="EMBL" id="CP147846">
    <property type="protein sequence ID" value="WXG69595.1"/>
    <property type="molecule type" value="Genomic_DNA"/>
</dbReference>